<dbReference type="EMBL" id="CAMGYJ010000003">
    <property type="protein sequence ID" value="CAI0395904.1"/>
    <property type="molecule type" value="Genomic_DNA"/>
</dbReference>
<proteinExistence type="predicted"/>
<gene>
    <name evidence="2" type="ORF">LITE_LOCUS8910</name>
</gene>
<keyword evidence="1" id="KW-0812">Transmembrane</keyword>
<sequence length="58" mass="6240">MTAGVATAEKGIVTIALILLFLGSVIVLLNVEGEKKYPLSISFTNKTNVISNNIYGNW</sequence>
<comment type="caution">
    <text evidence="2">The sequence shown here is derived from an EMBL/GenBank/DDBJ whole genome shotgun (WGS) entry which is preliminary data.</text>
</comment>
<evidence type="ECO:0000256" key="1">
    <source>
        <dbReference type="SAM" id="Phobius"/>
    </source>
</evidence>
<reference evidence="2" key="1">
    <citation type="submission" date="2022-08" db="EMBL/GenBank/DDBJ databases">
        <authorList>
            <person name="Gutierrez-Valencia J."/>
        </authorList>
    </citation>
    <scope>NUCLEOTIDE SEQUENCE</scope>
</reference>
<keyword evidence="1" id="KW-1133">Transmembrane helix</keyword>
<dbReference type="Proteomes" id="UP001154282">
    <property type="component" value="Unassembled WGS sequence"/>
</dbReference>
<organism evidence="2 3">
    <name type="scientific">Linum tenue</name>
    <dbReference type="NCBI Taxonomy" id="586396"/>
    <lineage>
        <taxon>Eukaryota</taxon>
        <taxon>Viridiplantae</taxon>
        <taxon>Streptophyta</taxon>
        <taxon>Embryophyta</taxon>
        <taxon>Tracheophyta</taxon>
        <taxon>Spermatophyta</taxon>
        <taxon>Magnoliopsida</taxon>
        <taxon>eudicotyledons</taxon>
        <taxon>Gunneridae</taxon>
        <taxon>Pentapetalae</taxon>
        <taxon>rosids</taxon>
        <taxon>fabids</taxon>
        <taxon>Malpighiales</taxon>
        <taxon>Linaceae</taxon>
        <taxon>Linum</taxon>
    </lineage>
</organism>
<dbReference type="AlphaFoldDB" id="A0AAV0IGU8"/>
<accession>A0AAV0IGU8</accession>
<name>A0AAV0IGU8_9ROSI</name>
<evidence type="ECO:0000313" key="3">
    <source>
        <dbReference type="Proteomes" id="UP001154282"/>
    </source>
</evidence>
<protein>
    <submittedName>
        <fullName evidence="2">Uncharacterized protein</fullName>
    </submittedName>
</protein>
<evidence type="ECO:0000313" key="2">
    <source>
        <dbReference type="EMBL" id="CAI0395904.1"/>
    </source>
</evidence>
<keyword evidence="3" id="KW-1185">Reference proteome</keyword>
<feature type="transmembrane region" description="Helical" evidence="1">
    <location>
        <begin position="12"/>
        <end position="31"/>
    </location>
</feature>
<keyword evidence="1" id="KW-0472">Membrane</keyword>